<dbReference type="Pfam" id="PF12814">
    <property type="entry name" value="Mcp5_PH"/>
    <property type="match status" value="1"/>
</dbReference>
<keyword evidence="1" id="KW-0175">Coiled coil</keyword>
<protein>
    <recommendedName>
        <fullName evidence="3">PH domain-containing protein</fullName>
    </recommendedName>
</protein>
<dbReference type="PANTHER" id="PTHR28190">
    <property type="entry name" value="NUCLEAR MIGRATION PROTEIN NUM1"/>
    <property type="match status" value="1"/>
</dbReference>
<dbReference type="GO" id="GO:0005543">
    <property type="term" value="F:phospholipid binding"/>
    <property type="evidence" value="ECO:0007669"/>
    <property type="project" value="InterPro"/>
</dbReference>
<proteinExistence type="predicted"/>
<feature type="compositionally biased region" description="Polar residues" evidence="2">
    <location>
        <begin position="149"/>
        <end position="177"/>
    </location>
</feature>
<comment type="caution">
    <text evidence="4">The sequence shown here is derived from an EMBL/GenBank/DDBJ whole genome shotgun (WGS) entry which is preliminary data.</text>
</comment>
<dbReference type="GO" id="GO:0000226">
    <property type="term" value="P:microtubule cytoskeleton organization"/>
    <property type="evidence" value="ECO:0007669"/>
    <property type="project" value="TreeGrafter"/>
</dbReference>
<dbReference type="InterPro" id="IPR001849">
    <property type="entry name" value="PH_domain"/>
</dbReference>
<dbReference type="Proteomes" id="UP000717515">
    <property type="component" value="Unassembled WGS sequence"/>
</dbReference>
<evidence type="ECO:0000256" key="1">
    <source>
        <dbReference type="SAM" id="Coils"/>
    </source>
</evidence>
<dbReference type="GO" id="GO:0005938">
    <property type="term" value="C:cell cortex"/>
    <property type="evidence" value="ECO:0007669"/>
    <property type="project" value="InterPro"/>
</dbReference>
<dbReference type="InterPro" id="IPR024774">
    <property type="entry name" value="PH_dom-Mcp5-type"/>
</dbReference>
<name>A0A9P8CYV8_MORAP</name>
<dbReference type="GO" id="GO:0032065">
    <property type="term" value="P:maintenance of protein location in cell cortex"/>
    <property type="evidence" value="ECO:0007669"/>
    <property type="project" value="InterPro"/>
</dbReference>
<dbReference type="InterPro" id="IPR053005">
    <property type="entry name" value="Nuclear_Pos-Cytoskel_Interact"/>
</dbReference>
<feature type="compositionally biased region" description="Polar residues" evidence="2">
    <location>
        <begin position="529"/>
        <end position="541"/>
    </location>
</feature>
<feature type="region of interest" description="Disordered" evidence="2">
    <location>
        <begin position="892"/>
        <end position="941"/>
    </location>
</feature>
<feature type="compositionally biased region" description="Polar residues" evidence="2">
    <location>
        <begin position="827"/>
        <end position="836"/>
    </location>
</feature>
<feature type="compositionally biased region" description="Basic and acidic residues" evidence="2">
    <location>
        <begin position="726"/>
        <end position="738"/>
    </location>
</feature>
<feature type="compositionally biased region" description="Basic and acidic residues" evidence="2">
    <location>
        <begin position="844"/>
        <end position="860"/>
    </location>
</feature>
<organism evidence="4 5">
    <name type="scientific">Mortierella alpina</name>
    <name type="common">Oleaginous fungus</name>
    <name type="synonym">Mortierella renispora</name>
    <dbReference type="NCBI Taxonomy" id="64518"/>
    <lineage>
        <taxon>Eukaryota</taxon>
        <taxon>Fungi</taxon>
        <taxon>Fungi incertae sedis</taxon>
        <taxon>Mucoromycota</taxon>
        <taxon>Mortierellomycotina</taxon>
        <taxon>Mortierellomycetes</taxon>
        <taxon>Mortierellales</taxon>
        <taxon>Mortierellaceae</taxon>
        <taxon>Mortierella</taxon>
    </lineage>
</organism>
<feature type="domain" description="PH" evidence="3">
    <location>
        <begin position="1047"/>
        <end position="1160"/>
    </location>
</feature>
<feature type="region of interest" description="Disordered" evidence="2">
    <location>
        <begin position="805"/>
        <end position="863"/>
    </location>
</feature>
<dbReference type="PROSITE" id="PS50003">
    <property type="entry name" value="PH_DOMAIN"/>
    <property type="match status" value="1"/>
</dbReference>
<gene>
    <name evidence="4" type="ORF">KVV02_007836</name>
</gene>
<dbReference type="SUPFAM" id="SSF50729">
    <property type="entry name" value="PH domain-like"/>
    <property type="match status" value="1"/>
</dbReference>
<dbReference type="EMBL" id="JAIFTL010000086">
    <property type="protein sequence ID" value="KAG9323826.1"/>
    <property type="molecule type" value="Genomic_DNA"/>
</dbReference>
<feature type="region of interest" description="Disordered" evidence="2">
    <location>
        <begin position="484"/>
        <end position="549"/>
    </location>
</feature>
<dbReference type="CDD" id="cd13365">
    <property type="entry name" value="PH_PLC_plant-like"/>
    <property type="match status" value="1"/>
</dbReference>
<dbReference type="PANTHER" id="PTHR28190:SF1">
    <property type="entry name" value="NUCLEAR MIGRATION PROTEIN NUM1"/>
    <property type="match status" value="1"/>
</dbReference>
<dbReference type="GO" id="GO:0005739">
    <property type="term" value="C:mitochondrion"/>
    <property type="evidence" value="ECO:0007669"/>
    <property type="project" value="TreeGrafter"/>
</dbReference>
<evidence type="ECO:0000259" key="3">
    <source>
        <dbReference type="PROSITE" id="PS50003"/>
    </source>
</evidence>
<feature type="region of interest" description="Disordered" evidence="2">
    <location>
        <begin position="1"/>
        <end position="29"/>
    </location>
</feature>
<feature type="compositionally biased region" description="Polar residues" evidence="2">
    <location>
        <begin position="902"/>
        <end position="939"/>
    </location>
</feature>
<feature type="coiled-coil region" evidence="1">
    <location>
        <begin position="448"/>
        <end position="482"/>
    </location>
</feature>
<dbReference type="GO" id="GO:0015631">
    <property type="term" value="F:tubulin binding"/>
    <property type="evidence" value="ECO:0007669"/>
    <property type="project" value="TreeGrafter"/>
</dbReference>
<accession>A0A9P8CYV8</accession>
<feature type="region of interest" description="Disordered" evidence="2">
    <location>
        <begin position="149"/>
        <end position="180"/>
    </location>
</feature>
<reference evidence="4" key="1">
    <citation type="submission" date="2021-07" db="EMBL/GenBank/DDBJ databases">
        <title>Draft genome of Mortierella alpina, strain LL118, isolated from an aspen leaf litter sample.</title>
        <authorList>
            <person name="Yang S."/>
            <person name="Vinatzer B.A."/>
        </authorList>
    </citation>
    <scope>NUCLEOTIDE SEQUENCE</scope>
    <source>
        <strain evidence="4">LL118</strain>
    </source>
</reference>
<evidence type="ECO:0000313" key="5">
    <source>
        <dbReference type="Proteomes" id="UP000717515"/>
    </source>
</evidence>
<evidence type="ECO:0000256" key="2">
    <source>
        <dbReference type="SAM" id="MobiDB-lite"/>
    </source>
</evidence>
<feature type="compositionally biased region" description="Low complexity" evidence="2">
    <location>
        <begin position="8"/>
        <end position="25"/>
    </location>
</feature>
<sequence>MAESPAETQLSPQQTPQSPQNSASTASLANLQTVAQARAELEARLAGIHNDLQLTQTIGLLFVKRQEDLKACFDQLQLLDGQEKQQGSQDDKVNTGTDGGPLRVVAAQPLPESFREQLAALDKEFQEGQSGIAGLKDLIDAQLVLESTSSDNGLSHPRSVSSPNAFPSSTLPAQTISKPRRHKVVMSSAPSVNDAAFPLQIQEELLNQVRYWTSQAEMKEKLNQEYDTKINEQERIIDALNKQRRLREESEERQKEDQWNLELQNQELRNQNADLQAQLSKMTHENAKIQKKFAAVNEQVEQLKDKEEKTASQLELVKTRHEQDMASMRKHVTGIQREKSELLTKVEDLNNTMTQQQQQLTKKSTLEAIARAQDQAGHDSNDDDLAEAPLLIQAPARLPGSDDSAAGAKGLSVTEPKVASLARETSFAHQQSIISELQTKLSQEITAKEELISLKEELLVEKEELIKMLADREETIETMRLEGDVLEHPSPSKGSSHALFDHPGSRPSSGLGLLDDADAHDRRDLSMALSDNDSQDYSTGRGSPFPTGGLFAELAQATSHSSEKAPVEYKDQEAMTEPIESWIHTLPEVATLLKQASASQTSAAVDTKAPADEIRAEVPAVETITGKPGTETKQITTLDAIDGEVLTTVGGLAVAAAVDTDAVATSIHEAQDDSQVDALDEDKNDAQDVAQGAVAAPTISEGSIGASEEGQDTDEHEAGEPVPRATKSEIEEERRHTCDLSQSLVDTSVASVPPVPAIPVDLAPERPSLDDVDRETRVSFGSAFGGNGNATDTGRIQSIYKEKSDISAELPNSEDSAQAHDALAPTSVGQESTSGSLPVAEQLQTRDVDQAQDKVQDAKEASLPTSVHLAGTAVTTATVVAGAASALNAAHKSGPTLIPKDTSITQQSGTIESAHQDPQVSQGPSDQKDQQAATTTSTPRPVIAPTTVVSVSSHTTYTFDKSSSQVLLPQLRSDPQYEQLIITDSPGAAMGRANLADNIGGSPNCSMSSLSTDYNHGGRYHNGRRMSIGSNYDMTPTDPTMIQIITQTMIGDYLWKYTRRRMANMMSEKRHRRYVWVHPYTKTIYWSQYNPGAEGTREQRAKSALILAVAQISDDSHSGQNSDLPGVSLLVQTTSRNLKLTAPTREKHELWFQSISYLLSRPSSPGADIPSDNQTWSEVQANNGFHNNTNNNNNNLSGPYLRHKRSLSLGFSPNKDAALSLRQGGEKGPINTVRKKGSLARLQGMFGRNSVSREGAASPTKVATAVGSPRIGSSGLASATSVSASGLLHPAVVTTSAAAGVGNGNGHGHGHGHGPSLEKINVVTYPGHSGKGTTIGGVGIVNGGSILAQAEAEQALAASSGVKPTVA</sequence>
<feature type="coiled-coil region" evidence="1">
    <location>
        <begin position="223"/>
        <end position="359"/>
    </location>
</feature>
<feature type="region of interest" description="Disordered" evidence="2">
    <location>
        <begin position="694"/>
        <end position="740"/>
    </location>
</feature>
<evidence type="ECO:0000313" key="4">
    <source>
        <dbReference type="EMBL" id="KAG9323826.1"/>
    </source>
</evidence>